<proteinExistence type="predicted"/>
<accession>A0AC61PKI3</accession>
<comment type="caution">
    <text evidence="1">The sequence shown here is derived from an EMBL/GenBank/DDBJ whole genome shotgun (WGS) entry which is preliminary data.</text>
</comment>
<sequence>MISVKKIIALVLALVLLCAAAAADTWQAAEENLPRFRTLAELLKEAGREKTAENQAEIEALLEEIQVANPEDYAVGRAVTDHWFKSALNSNYRRFAYRGEEKAYPLERSGLDFGGKHAFVVLGFQLENGEMQPELTGRCDAAAAAAKSFPDSILICTGGATGENNPENHTEAGEMKKYLSEKKGIEASRIFTDAEAMTTAENAVNVFRILKEQGVEAITIVTSDYHQLWAQVLFNGIAAVWKAHTGYEVRIVGNYNWRTETKQSREITGRGLGQLMSLLENGITIDP</sequence>
<dbReference type="Proteomes" id="UP000192328">
    <property type="component" value="Unassembled WGS sequence"/>
</dbReference>
<keyword evidence="2" id="KW-1185">Reference proteome</keyword>
<name>A0AC61PKI3_9FIRM</name>
<organism evidence="1 2">
    <name type="scientific">Aristaeella lactis</name>
    <dbReference type="NCBI Taxonomy" id="3046383"/>
    <lineage>
        <taxon>Bacteria</taxon>
        <taxon>Bacillati</taxon>
        <taxon>Bacillota</taxon>
        <taxon>Clostridia</taxon>
        <taxon>Eubacteriales</taxon>
        <taxon>Aristaeellaceae</taxon>
        <taxon>Aristaeella</taxon>
    </lineage>
</organism>
<evidence type="ECO:0000313" key="1">
    <source>
        <dbReference type="EMBL" id="SMC54293.1"/>
    </source>
</evidence>
<protein>
    <submittedName>
        <fullName evidence="1">DUF218 domain-containing protein</fullName>
    </submittedName>
</protein>
<dbReference type="EMBL" id="FWXZ01000002">
    <property type="protein sequence ID" value="SMC54293.1"/>
    <property type="molecule type" value="Genomic_DNA"/>
</dbReference>
<gene>
    <name evidence="1" type="ORF">SAMN06297397_1345</name>
</gene>
<evidence type="ECO:0000313" key="2">
    <source>
        <dbReference type="Proteomes" id="UP000192328"/>
    </source>
</evidence>
<reference evidence="1" key="1">
    <citation type="submission" date="2017-04" db="EMBL/GenBank/DDBJ databases">
        <authorList>
            <person name="Varghese N."/>
            <person name="Submissions S."/>
        </authorList>
    </citation>
    <scope>NUCLEOTIDE SEQUENCE</scope>
    <source>
        <strain evidence="1">WTE2008</strain>
    </source>
</reference>